<evidence type="ECO:0000313" key="5">
    <source>
        <dbReference type="Proteomes" id="UP000325849"/>
    </source>
</evidence>
<dbReference type="PANTHER" id="PTHR13847:SF287">
    <property type="entry name" value="FAD-DEPENDENT OXIDOREDUCTASE DOMAIN-CONTAINING PROTEIN 1"/>
    <property type="match status" value="1"/>
</dbReference>
<gene>
    <name evidence="4" type="ORF">FNH09_07720</name>
</gene>
<dbReference type="Pfam" id="PF01266">
    <property type="entry name" value="DAO"/>
    <property type="match status" value="1"/>
</dbReference>
<dbReference type="Proteomes" id="UP000325849">
    <property type="component" value="Unassembled WGS sequence"/>
</dbReference>
<dbReference type="InterPro" id="IPR006076">
    <property type="entry name" value="FAD-dep_OxRdtase"/>
</dbReference>
<evidence type="ECO:0000313" key="4">
    <source>
        <dbReference type="EMBL" id="MPY31197.1"/>
    </source>
</evidence>
<dbReference type="EMBL" id="VJZD01000021">
    <property type="protein sequence ID" value="MPY31197.1"/>
    <property type="molecule type" value="Genomic_DNA"/>
</dbReference>
<dbReference type="OrthoDB" id="9806452at2"/>
<sequence>MNAMRDTPPSGADAVVVGAGVIGASVALEPARTGRRVVVVDKAGGVGHGSTSASSAIIRFDYSTWDGVATAWESRHCWARWGEHLGAVPGPAPAAFRRTGAVLLDAPGSGTSHVVAPFERTGVPYERWEAATLRRLVPGIDAGRYGPPRSRQRPVAEGAASSTVLG</sequence>
<keyword evidence="1" id="KW-0560">Oxidoreductase</keyword>
<dbReference type="Gene3D" id="3.30.9.10">
    <property type="entry name" value="D-Amino Acid Oxidase, subunit A, domain 2"/>
    <property type="match status" value="1"/>
</dbReference>
<accession>A0A5N8V7Q7</accession>
<dbReference type="Gene3D" id="3.50.50.60">
    <property type="entry name" value="FAD/NAD(P)-binding domain"/>
    <property type="match status" value="1"/>
</dbReference>
<feature type="domain" description="FAD dependent oxidoreductase" evidence="3">
    <location>
        <begin position="13"/>
        <end position="141"/>
    </location>
</feature>
<dbReference type="PANTHER" id="PTHR13847">
    <property type="entry name" value="SARCOSINE DEHYDROGENASE-RELATED"/>
    <property type="match status" value="1"/>
</dbReference>
<name>A0A5N8V7Q7_9ACTN</name>
<protein>
    <submittedName>
        <fullName evidence="4">FAD-binding oxidoreductase</fullName>
    </submittedName>
</protein>
<dbReference type="GO" id="GO:0005737">
    <property type="term" value="C:cytoplasm"/>
    <property type="evidence" value="ECO:0007669"/>
    <property type="project" value="TreeGrafter"/>
</dbReference>
<evidence type="ECO:0000259" key="3">
    <source>
        <dbReference type="Pfam" id="PF01266"/>
    </source>
</evidence>
<feature type="region of interest" description="Disordered" evidence="2">
    <location>
        <begin position="143"/>
        <end position="166"/>
    </location>
</feature>
<reference evidence="4 5" key="1">
    <citation type="submission" date="2019-07" db="EMBL/GenBank/DDBJ databases">
        <title>New species of Amycolatopsis and Streptomyces.</title>
        <authorList>
            <person name="Duangmal K."/>
            <person name="Teo W.F.A."/>
            <person name="Lipun K."/>
        </authorList>
    </citation>
    <scope>NUCLEOTIDE SEQUENCE [LARGE SCALE GENOMIC DNA]</scope>
    <source>
        <strain evidence="4 5">NBRC 109810</strain>
    </source>
</reference>
<dbReference type="AlphaFoldDB" id="A0A5N8V7Q7"/>
<dbReference type="SUPFAM" id="SSF51905">
    <property type="entry name" value="FAD/NAD(P)-binding domain"/>
    <property type="match status" value="1"/>
</dbReference>
<dbReference type="InterPro" id="IPR036188">
    <property type="entry name" value="FAD/NAD-bd_sf"/>
</dbReference>
<proteinExistence type="predicted"/>
<dbReference type="GO" id="GO:0016491">
    <property type="term" value="F:oxidoreductase activity"/>
    <property type="evidence" value="ECO:0007669"/>
    <property type="project" value="UniProtKB-KW"/>
</dbReference>
<organism evidence="4 5">
    <name type="scientific">Streptomyces adustus</name>
    <dbReference type="NCBI Taxonomy" id="1609272"/>
    <lineage>
        <taxon>Bacteria</taxon>
        <taxon>Bacillati</taxon>
        <taxon>Actinomycetota</taxon>
        <taxon>Actinomycetes</taxon>
        <taxon>Kitasatosporales</taxon>
        <taxon>Streptomycetaceae</taxon>
        <taxon>Streptomyces</taxon>
    </lineage>
</organism>
<evidence type="ECO:0000256" key="2">
    <source>
        <dbReference type="SAM" id="MobiDB-lite"/>
    </source>
</evidence>
<comment type="caution">
    <text evidence="4">The sequence shown here is derived from an EMBL/GenBank/DDBJ whole genome shotgun (WGS) entry which is preliminary data.</text>
</comment>
<keyword evidence="5" id="KW-1185">Reference proteome</keyword>
<evidence type="ECO:0000256" key="1">
    <source>
        <dbReference type="ARBA" id="ARBA00023002"/>
    </source>
</evidence>